<reference evidence="1 2" key="1">
    <citation type="submission" date="2018-10" db="EMBL/GenBank/DDBJ databases">
        <authorList>
            <person name="Vanduin D."/>
            <person name="Fouts D."/>
            <person name="Wright M."/>
            <person name="Sutton G."/>
            <person name="Nguyen K."/>
            <person name="Kreiswirth B."/>
            <person name="Chen L."/>
            <person name="Rojas L."/>
            <person name="Hujer A."/>
            <person name="Hujer K."/>
            <person name="Bonomo R."/>
            <person name="Adams M."/>
        </authorList>
    </citation>
    <scope>NUCLEOTIDE SEQUENCE [LARGE SCALE GENOMIC DNA]</scope>
    <source>
        <strain evidence="1 2">CRK0054</strain>
    </source>
</reference>
<protein>
    <submittedName>
        <fullName evidence="1">DGQHR domain-containing protein</fullName>
    </submittedName>
</protein>
<evidence type="ECO:0000313" key="2">
    <source>
        <dbReference type="Proteomes" id="UP000286098"/>
    </source>
</evidence>
<name>A0AAX1WI35_9ENTR</name>
<sequence>MIMSDNDYDVNSYTFSLITQGRHKFYSLTLYSDVLAETCFVTTRYEDPLEGFQRRLDQRRAQEIADYIDSGFGTIPNAVVLSAQPEAELTVKKGGRALTIKMHPKAFLVLDGQHRVWGYKLAKSKLRIPVVIYTGLTKAEETRLFIDINTKQRPVPSELLLDIKQLAELEGDTESLLRDLFNQFQKDKFSVLNGLLSPNEKLKGKISRTTFNTSFSNIIGVLGNKDTTELYSIFNSYLGAVMDIFEKSGVKDEITTPNIFKAIISFFPEVASRVKYKFNAEYSIDNFSEIIQPVMPALNKGIISKSKRSYKVLLDTLNNSLTKNFQL</sequence>
<dbReference type="AlphaFoldDB" id="A0AAX1WI35"/>
<evidence type="ECO:0000313" key="1">
    <source>
        <dbReference type="EMBL" id="RNT41058.1"/>
    </source>
</evidence>
<dbReference type="NCBIfam" id="TIGR03187">
    <property type="entry name" value="DGQHR"/>
    <property type="match status" value="1"/>
</dbReference>
<dbReference type="Pfam" id="PF14072">
    <property type="entry name" value="DndB"/>
    <property type="match status" value="1"/>
</dbReference>
<proteinExistence type="predicted"/>
<dbReference type="InterPro" id="IPR017601">
    <property type="entry name" value="DGQHR-contain_dom"/>
</dbReference>
<dbReference type="InterPro" id="IPR017642">
    <property type="entry name" value="DNA_S_mod_DndB"/>
</dbReference>
<comment type="caution">
    <text evidence="1">The sequence shown here is derived from an EMBL/GenBank/DDBJ whole genome shotgun (WGS) entry which is preliminary data.</text>
</comment>
<dbReference type="Proteomes" id="UP000286098">
    <property type="component" value="Unassembled WGS sequence"/>
</dbReference>
<gene>
    <name evidence="1" type="ORF">B9059_012735</name>
</gene>
<dbReference type="EMBL" id="NEYZ02000052">
    <property type="protein sequence ID" value="RNT41058.1"/>
    <property type="molecule type" value="Genomic_DNA"/>
</dbReference>
<accession>A0AAX1WI35</accession>
<organism evidence="1 2">
    <name type="scientific">Enterobacter roggenkampii</name>
    <dbReference type="NCBI Taxonomy" id="1812935"/>
    <lineage>
        <taxon>Bacteria</taxon>
        <taxon>Pseudomonadati</taxon>
        <taxon>Pseudomonadota</taxon>
        <taxon>Gammaproteobacteria</taxon>
        <taxon>Enterobacterales</taxon>
        <taxon>Enterobacteriaceae</taxon>
        <taxon>Enterobacter</taxon>
        <taxon>Enterobacter cloacae complex</taxon>
    </lineage>
</organism>
<dbReference type="CDD" id="cd16413">
    <property type="entry name" value="DGQHR_domain"/>
    <property type="match status" value="1"/>
</dbReference>